<dbReference type="GO" id="GO:0009395">
    <property type="term" value="P:phospholipid catabolic process"/>
    <property type="evidence" value="ECO:0007669"/>
    <property type="project" value="TreeGrafter"/>
</dbReference>
<reference evidence="3 4" key="1">
    <citation type="journal article" date="2019" name="Nat. Microbiol.">
        <title>Mediterranean grassland soil C-N compound turnover is dependent on rainfall and depth, and is mediated by genomically divergent microorganisms.</title>
        <authorList>
            <person name="Diamond S."/>
            <person name="Andeer P.F."/>
            <person name="Li Z."/>
            <person name="Crits-Christoph A."/>
            <person name="Burstein D."/>
            <person name="Anantharaman K."/>
            <person name="Lane K.R."/>
            <person name="Thomas B.C."/>
            <person name="Pan C."/>
            <person name="Northen T.R."/>
            <person name="Banfield J.F."/>
        </authorList>
    </citation>
    <scope>NUCLEOTIDE SEQUENCE [LARGE SCALE GENOMIC DNA]</scope>
    <source>
        <strain evidence="3">NP_8</strain>
    </source>
</reference>
<dbReference type="GO" id="GO:0016788">
    <property type="term" value="F:hydrolase activity, acting on ester bonds"/>
    <property type="evidence" value="ECO:0007669"/>
    <property type="project" value="InterPro"/>
</dbReference>
<proteinExistence type="predicted"/>
<dbReference type="EMBL" id="VBAP01000077">
    <property type="protein sequence ID" value="TMI72901.1"/>
    <property type="molecule type" value="Genomic_DNA"/>
</dbReference>
<dbReference type="Proteomes" id="UP000318834">
    <property type="component" value="Unassembled WGS sequence"/>
</dbReference>
<comment type="caution">
    <text evidence="3">The sequence shown here is derived from an EMBL/GenBank/DDBJ whole genome shotgun (WGS) entry which is preliminary data.</text>
</comment>
<name>A0A537ING6_9BACT</name>
<evidence type="ECO:0000313" key="4">
    <source>
        <dbReference type="Proteomes" id="UP000318834"/>
    </source>
</evidence>
<evidence type="ECO:0008006" key="5">
    <source>
        <dbReference type="Google" id="ProtNLM"/>
    </source>
</evidence>
<keyword evidence="1" id="KW-0378">Hydrolase</keyword>
<gene>
    <name evidence="3" type="ORF">E6H05_10340</name>
</gene>
<evidence type="ECO:0000256" key="2">
    <source>
        <dbReference type="SAM" id="SignalP"/>
    </source>
</evidence>
<dbReference type="InterPro" id="IPR017850">
    <property type="entry name" value="Alkaline_phosphatase_core_sf"/>
</dbReference>
<organism evidence="3 4">
    <name type="scientific">Candidatus Segetimicrobium genomatis</name>
    <dbReference type="NCBI Taxonomy" id="2569760"/>
    <lineage>
        <taxon>Bacteria</taxon>
        <taxon>Bacillati</taxon>
        <taxon>Candidatus Sysuimicrobiota</taxon>
        <taxon>Candidatus Sysuimicrobiia</taxon>
        <taxon>Candidatus Sysuimicrobiales</taxon>
        <taxon>Candidatus Segetimicrobiaceae</taxon>
        <taxon>Candidatus Segetimicrobium</taxon>
    </lineage>
</organism>
<protein>
    <recommendedName>
        <fullName evidence="5">Acid phosphatase</fullName>
    </recommendedName>
</protein>
<dbReference type="Pfam" id="PF04185">
    <property type="entry name" value="Phosphoesterase"/>
    <property type="match status" value="1"/>
</dbReference>
<dbReference type="InterPro" id="IPR007312">
    <property type="entry name" value="Phosphoesterase"/>
</dbReference>
<sequence length="312" mass="34193">MPSFDRNRGNNSYQMMPRLRMLVLTALLAIPLGSSAADSASAPAVPPFSHIFVIIMENREFDEVVNPSQAPFIAKLARDYAVANPYYAVTHPSLPNYIALTGGDTFGITDDCTDCPVTGENLADHVEAHQRTWKAYMEGLPTACFLGSSSGEYAKKHSPFVYYTNIATNPARCRQVVPLSELDTDLSRGTLPDLVWITPDMCHSMHDCETRDGDRWLATIVPKVLASRAWRDGGVLFVTWDEGTSEAGCCGKPGGGKVAMLAISPLSRRGYRSSTEANHYALLRTIEDAWSLGHLRHAGDAQTPVLADLFQR</sequence>
<dbReference type="Gene3D" id="3.40.720.10">
    <property type="entry name" value="Alkaline Phosphatase, subunit A"/>
    <property type="match status" value="1"/>
</dbReference>
<evidence type="ECO:0000256" key="1">
    <source>
        <dbReference type="ARBA" id="ARBA00022801"/>
    </source>
</evidence>
<keyword evidence="2" id="KW-0732">Signal</keyword>
<dbReference type="AlphaFoldDB" id="A0A537ING6"/>
<accession>A0A537ING6</accession>
<evidence type="ECO:0000313" key="3">
    <source>
        <dbReference type="EMBL" id="TMI72901.1"/>
    </source>
</evidence>
<feature type="chain" id="PRO_5021782073" description="Acid phosphatase" evidence="2">
    <location>
        <begin position="37"/>
        <end position="312"/>
    </location>
</feature>
<feature type="signal peptide" evidence="2">
    <location>
        <begin position="1"/>
        <end position="36"/>
    </location>
</feature>
<dbReference type="PANTHER" id="PTHR31956">
    <property type="entry name" value="NON-SPECIFIC PHOSPHOLIPASE C4-RELATED"/>
    <property type="match status" value="1"/>
</dbReference>
<dbReference type="PANTHER" id="PTHR31956:SF8">
    <property type="entry name" value="ACID PHOSPHATASE PHOA (AFU_ORTHOLOGUE AFUA_1G03570)"/>
    <property type="match status" value="1"/>
</dbReference>